<feature type="domain" description="Calponin-homology (CH)" evidence="5">
    <location>
        <begin position="406"/>
        <end position="515"/>
    </location>
</feature>
<evidence type="ECO:0000259" key="6">
    <source>
        <dbReference type="PROSITE" id="PS50222"/>
    </source>
</evidence>
<dbReference type="PANTHER" id="PTHR19961">
    <property type="entry name" value="FIMBRIN/PLASTIN"/>
    <property type="match status" value="1"/>
</dbReference>
<dbReference type="InterPro" id="IPR001589">
    <property type="entry name" value="Actinin_actin-bd_CS"/>
</dbReference>
<dbReference type="FunFam" id="1.10.418.10:FF:000042">
    <property type="entry name" value="Fimbrin, putative"/>
    <property type="match status" value="1"/>
</dbReference>
<organism evidence="7 8">
    <name type="scientific">Cynoglossus semilaevis</name>
    <name type="common">Tongue sole</name>
    <dbReference type="NCBI Taxonomy" id="244447"/>
    <lineage>
        <taxon>Eukaryota</taxon>
        <taxon>Metazoa</taxon>
        <taxon>Chordata</taxon>
        <taxon>Craniata</taxon>
        <taxon>Vertebrata</taxon>
        <taxon>Euteleostomi</taxon>
        <taxon>Actinopterygii</taxon>
        <taxon>Neopterygii</taxon>
        <taxon>Teleostei</taxon>
        <taxon>Neoteleostei</taxon>
        <taxon>Acanthomorphata</taxon>
        <taxon>Carangaria</taxon>
        <taxon>Pleuronectiformes</taxon>
        <taxon>Pleuronectoidei</taxon>
        <taxon>Cynoglossidae</taxon>
        <taxon>Cynoglossinae</taxon>
        <taxon>Cynoglossus</taxon>
    </lineage>
</organism>
<sequence>MKGYRGAAKMENHVTQISRDDLEELREAFNKIDIDNSGYVSDFELQELFREASYSLPGYKVREIMETFIAGDTNKDEKISFEEFVSIYQELKSKELSETFRRNISRRDGIRSFGGMSKISSEGTQHSYSDQEKVAFVNWINKTLAKDPDCEHLLPINPKDGSLFKSVRDGILLCKMINLSQPDTIDERVINTKKLTTFKMTENLVLGLNSASAIGCTVVNIDAPDLMAGKPHLVLGLLWQVIKVGLFADIEMSKNEGLYGLLADGEKLEHLMSLSPEELLLHWVNFHLRNAGTQPIKNFSEDNKDSRAYFYLLQQIALQEAKEKELRTRVKIDISGLNEPDLEERAELMLQQAARLDCRQFVSPHDVVSGNSKLNLAFVANLYNMHPAMHRANTNGIEVARIAGESREEKTFRNWMNSLGVTPYVNHLYCDLCDALVILQLYEKVKVPVNWKKVNRPPYPFLGANMKKLENCNYAVDLGKNVAHFSLVGVGGANINEGSALHILALVWQLMRRYTVLVLSDLGDGEKVGDQIILDWVNTTLSHNRKDTQISSFKDKQISTSLPVIDLIDCITPGTVKWDMVKKVEKGFMKKEDKNDNAKYAISLARKIGARVYALPDDLVEVNPKMVLTVFACLMGHGWKKGLK</sequence>
<feature type="domain" description="EF-hand" evidence="6">
    <location>
        <begin position="20"/>
        <end position="55"/>
    </location>
</feature>
<dbReference type="InterPro" id="IPR039959">
    <property type="entry name" value="Fimbrin/Plastin"/>
</dbReference>
<dbReference type="Pfam" id="PF00307">
    <property type="entry name" value="CH"/>
    <property type="match status" value="4"/>
</dbReference>
<evidence type="ECO:0000313" key="7">
    <source>
        <dbReference type="Ensembl" id="ENSCSEP00000005678.1"/>
    </source>
</evidence>
<dbReference type="GO" id="GO:0005509">
    <property type="term" value="F:calcium ion binding"/>
    <property type="evidence" value="ECO:0007669"/>
    <property type="project" value="InterPro"/>
</dbReference>
<dbReference type="OMA" id="VNVFVNW"/>
<reference evidence="7" key="2">
    <citation type="submission" date="2025-08" db="UniProtKB">
        <authorList>
            <consortium name="Ensembl"/>
        </authorList>
    </citation>
    <scope>IDENTIFICATION</scope>
</reference>
<dbReference type="FunFam" id="1.10.418.10:FF:000027">
    <property type="entry name" value="Probable fimbrin"/>
    <property type="match status" value="1"/>
</dbReference>
<dbReference type="InParanoid" id="A0A3P8UR55"/>
<dbReference type="InterPro" id="IPR018247">
    <property type="entry name" value="EF_Hand_1_Ca_BS"/>
</dbReference>
<dbReference type="Gene3D" id="1.10.238.10">
    <property type="entry name" value="EF-hand"/>
    <property type="match status" value="1"/>
</dbReference>
<evidence type="ECO:0000256" key="3">
    <source>
        <dbReference type="ARBA" id="ARBA00022837"/>
    </source>
</evidence>
<dbReference type="GeneID" id="103379066"/>
<dbReference type="InterPro" id="IPR001715">
    <property type="entry name" value="CH_dom"/>
</dbReference>
<keyword evidence="8" id="KW-1185">Reference proteome</keyword>
<dbReference type="SMART" id="SM00033">
    <property type="entry name" value="CH"/>
    <property type="match status" value="4"/>
</dbReference>
<dbReference type="PROSITE" id="PS00020">
    <property type="entry name" value="ACTININ_2"/>
    <property type="match status" value="1"/>
</dbReference>
<evidence type="ECO:0000259" key="5">
    <source>
        <dbReference type="PROSITE" id="PS50021"/>
    </source>
</evidence>
<dbReference type="PANTHER" id="PTHR19961:SF27">
    <property type="entry name" value="PLASTIN-1"/>
    <property type="match status" value="1"/>
</dbReference>
<feature type="domain" description="EF-hand" evidence="6">
    <location>
        <begin position="59"/>
        <end position="94"/>
    </location>
</feature>
<dbReference type="GO" id="GO:0005884">
    <property type="term" value="C:actin filament"/>
    <property type="evidence" value="ECO:0007669"/>
    <property type="project" value="TreeGrafter"/>
</dbReference>
<dbReference type="GeneTree" id="ENSGT00950000183097"/>
<proteinExistence type="predicted"/>
<dbReference type="PROSITE" id="PS00018">
    <property type="entry name" value="EF_HAND_1"/>
    <property type="match status" value="1"/>
</dbReference>
<dbReference type="KEGG" id="csem:103379066"/>
<reference evidence="7 8" key="1">
    <citation type="journal article" date="2014" name="Nat. Genet.">
        <title>Whole-genome sequence of a flatfish provides insights into ZW sex chromosome evolution and adaptation to a benthic lifestyle.</title>
        <authorList>
            <person name="Chen S."/>
            <person name="Zhang G."/>
            <person name="Shao C."/>
            <person name="Huang Q."/>
            <person name="Liu G."/>
            <person name="Zhang P."/>
            <person name="Song W."/>
            <person name="An N."/>
            <person name="Chalopin D."/>
            <person name="Volff J.N."/>
            <person name="Hong Y."/>
            <person name="Li Q."/>
            <person name="Sha Z."/>
            <person name="Zhou H."/>
            <person name="Xie M."/>
            <person name="Yu Q."/>
            <person name="Liu Y."/>
            <person name="Xiang H."/>
            <person name="Wang N."/>
            <person name="Wu K."/>
            <person name="Yang C."/>
            <person name="Zhou Q."/>
            <person name="Liao X."/>
            <person name="Yang L."/>
            <person name="Hu Q."/>
            <person name="Zhang J."/>
            <person name="Meng L."/>
            <person name="Jin L."/>
            <person name="Tian Y."/>
            <person name="Lian J."/>
            <person name="Yang J."/>
            <person name="Miao G."/>
            <person name="Liu S."/>
            <person name="Liang Z."/>
            <person name="Yan F."/>
            <person name="Li Y."/>
            <person name="Sun B."/>
            <person name="Zhang H."/>
            <person name="Zhang J."/>
            <person name="Zhu Y."/>
            <person name="Du M."/>
            <person name="Zhao Y."/>
            <person name="Schartl M."/>
            <person name="Tang Q."/>
            <person name="Wang J."/>
        </authorList>
    </citation>
    <scope>NUCLEOTIDE SEQUENCE</scope>
</reference>
<dbReference type="PROSITE" id="PS50222">
    <property type="entry name" value="EF_HAND_2"/>
    <property type="match status" value="2"/>
</dbReference>
<dbReference type="FunFam" id="1.10.238.10:FF:000615">
    <property type="entry name" value="Plastin 1 (I isoform)"/>
    <property type="match status" value="1"/>
</dbReference>
<evidence type="ECO:0000313" key="8">
    <source>
        <dbReference type="Proteomes" id="UP000265120"/>
    </source>
</evidence>
<dbReference type="FunFam" id="1.10.418.10:FF:000010">
    <property type="entry name" value="Plastin-3 isoform 1"/>
    <property type="match status" value="1"/>
</dbReference>
<dbReference type="PROSITE" id="PS50021">
    <property type="entry name" value="CH"/>
    <property type="match status" value="4"/>
</dbReference>
<keyword evidence="3" id="KW-0106">Calcium</keyword>
<dbReference type="STRING" id="244447.ENSCSEP00000005678"/>
<dbReference type="InterPro" id="IPR002048">
    <property type="entry name" value="EF_hand_dom"/>
</dbReference>
<dbReference type="Ensembl" id="ENSCSET00000005738.1">
    <property type="protein sequence ID" value="ENSCSEP00000005678.1"/>
    <property type="gene ID" value="ENSCSEG00000003663.1"/>
</dbReference>
<dbReference type="CTD" id="5357"/>
<dbReference type="GO" id="GO:0051015">
    <property type="term" value="F:actin filament binding"/>
    <property type="evidence" value="ECO:0007669"/>
    <property type="project" value="InterPro"/>
</dbReference>
<keyword evidence="2" id="KW-0677">Repeat</keyword>
<feature type="domain" description="Calponin-homology (CH)" evidence="5">
    <location>
        <begin position="274"/>
        <end position="387"/>
    </location>
</feature>
<dbReference type="Proteomes" id="UP000265120">
    <property type="component" value="Chromosome 1"/>
</dbReference>
<dbReference type="InterPro" id="IPR036872">
    <property type="entry name" value="CH_dom_sf"/>
</dbReference>
<protein>
    <submittedName>
        <fullName evidence="7">Plastin 1 (I isoform)</fullName>
    </submittedName>
</protein>
<dbReference type="CDD" id="cd21292">
    <property type="entry name" value="CH_PLS_rpt1"/>
    <property type="match status" value="1"/>
</dbReference>
<name>A0A3P8UR55_CYNSE</name>
<reference evidence="7" key="3">
    <citation type="submission" date="2025-09" db="UniProtKB">
        <authorList>
            <consortium name="Ensembl"/>
        </authorList>
    </citation>
    <scope>IDENTIFICATION</scope>
</reference>
<dbReference type="Gene3D" id="1.10.418.10">
    <property type="entry name" value="Calponin-like domain"/>
    <property type="match status" value="4"/>
</dbReference>
<keyword evidence="1" id="KW-0479">Metal-binding</keyword>
<dbReference type="PROSITE" id="PS00019">
    <property type="entry name" value="ACTININ_1"/>
    <property type="match status" value="1"/>
</dbReference>
<dbReference type="FunFam" id="1.10.418.10:FF:000014">
    <property type="entry name" value="Plastin-3 isoform 1"/>
    <property type="match status" value="1"/>
</dbReference>
<dbReference type="SMART" id="SM00054">
    <property type="entry name" value="EFh"/>
    <property type="match status" value="2"/>
</dbReference>
<dbReference type="GO" id="GO:0005737">
    <property type="term" value="C:cytoplasm"/>
    <property type="evidence" value="ECO:0007669"/>
    <property type="project" value="TreeGrafter"/>
</dbReference>
<evidence type="ECO:0000256" key="1">
    <source>
        <dbReference type="ARBA" id="ARBA00022723"/>
    </source>
</evidence>
<accession>A0A3P8UR55</accession>
<dbReference type="GO" id="GO:0051017">
    <property type="term" value="P:actin filament bundle assembly"/>
    <property type="evidence" value="ECO:0007669"/>
    <property type="project" value="InterPro"/>
</dbReference>
<feature type="domain" description="Calponin-homology (CH)" evidence="5">
    <location>
        <begin position="130"/>
        <end position="246"/>
    </location>
</feature>
<feature type="domain" description="Calponin-homology (CH)" evidence="5">
    <location>
        <begin position="527"/>
        <end position="639"/>
    </location>
</feature>
<dbReference type="GO" id="GO:0032432">
    <property type="term" value="C:actin filament bundle"/>
    <property type="evidence" value="ECO:0007669"/>
    <property type="project" value="TreeGrafter"/>
</dbReference>
<dbReference type="OrthoDB" id="431378at2759"/>
<keyword evidence="4" id="KW-0009">Actin-binding</keyword>
<evidence type="ECO:0000256" key="4">
    <source>
        <dbReference type="ARBA" id="ARBA00023203"/>
    </source>
</evidence>
<dbReference type="CDD" id="cd00051">
    <property type="entry name" value="EFh"/>
    <property type="match status" value="1"/>
</dbReference>
<dbReference type="InterPro" id="IPR011992">
    <property type="entry name" value="EF-hand-dom_pair"/>
</dbReference>
<dbReference type="SUPFAM" id="SSF47576">
    <property type="entry name" value="Calponin-homology domain, CH-domain"/>
    <property type="match status" value="1"/>
</dbReference>
<dbReference type="AlphaFoldDB" id="A0A3P8UR55"/>
<dbReference type="RefSeq" id="XP_008308720.1">
    <property type="nucleotide sequence ID" value="XM_008310498.3"/>
</dbReference>
<dbReference type="GO" id="GO:0051639">
    <property type="term" value="P:actin filament network formation"/>
    <property type="evidence" value="ECO:0007669"/>
    <property type="project" value="TreeGrafter"/>
</dbReference>
<dbReference type="Pfam" id="PF13499">
    <property type="entry name" value="EF-hand_7"/>
    <property type="match status" value="1"/>
</dbReference>
<evidence type="ECO:0000256" key="2">
    <source>
        <dbReference type="ARBA" id="ARBA00022737"/>
    </source>
</evidence>
<dbReference type="SUPFAM" id="SSF47473">
    <property type="entry name" value="EF-hand"/>
    <property type="match status" value="1"/>
</dbReference>